<evidence type="ECO:0008006" key="9">
    <source>
        <dbReference type="Google" id="ProtNLM"/>
    </source>
</evidence>
<reference evidence="8" key="1">
    <citation type="journal article" date="2019" name="Int. J. Syst. Evol. Microbiol.">
        <title>The Global Catalogue of Microorganisms (GCM) 10K type strain sequencing project: providing services to taxonomists for standard genome sequencing and annotation.</title>
        <authorList>
            <consortium name="The Broad Institute Genomics Platform"/>
            <consortium name="The Broad Institute Genome Sequencing Center for Infectious Disease"/>
            <person name="Wu L."/>
            <person name="Ma J."/>
        </authorList>
    </citation>
    <scope>NUCLEOTIDE SEQUENCE [LARGE SCALE GENOMIC DNA]</scope>
    <source>
        <strain evidence="8">NBRC 108728</strain>
    </source>
</reference>
<evidence type="ECO:0000256" key="6">
    <source>
        <dbReference type="SAM" id="Phobius"/>
    </source>
</evidence>
<feature type="compositionally biased region" description="Gly residues" evidence="5">
    <location>
        <begin position="21"/>
        <end position="40"/>
    </location>
</feature>
<evidence type="ECO:0000256" key="5">
    <source>
        <dbReference type="SAM" id="MobiDB-lite"/>
    </source>
</evidence>
<name>A0ABM8GR40_9MICO</name>
<dbReference type="RefSeq" id="WP_350271554.1">
    <property type="nucleotide sequence ID" value="NZ_AP027732.1"/>
</dbReference>
<evidence type="ECO:0000256" key="4">
    <source>
        <dbReference type="ARBA" id="ARBA00023136"/>
    </source>
</evidence>
<dbReference type="Pfam" id="PF09685">
    <property type="entry name" value="MamF_MmsF"/>
    <property type="match status" value="1"/>
</dbReference>
<dbReference type="InterPro" id="IPR019109">
    <property type="entry name" value="MamF_MmsF"/>
</dbReference>
<feature type="transmembrane region" description="Helical" evidence="6">
    <location>
        <begin position="119"/>
        <end position="139"/>
    </location>
</feature>
<accession>A0ABM8GR40</accession>
<feature type="region of interest" description="Disordered" evidence="5">
    <location>
        <begin position="1"/>
        <end position="46"/>
    </location>
</feature>
<keyword evidence="8" id="KW-1185">Reference proteome</keyword>
<feature type="transmembrane region" description="Helical" evidence="6">
    <location>
        <begin position="56"/>
        <end position="80"/>
    </location>
</feature>
<evidence type="ECO:0000256" key="1">
    <source>
        <dbReference type="ARBA" id="ARBA00004141"/>
    </source>
</evidence>
<comment type="subcellular location">
    <subcellularLocation>
        <location evidence="1">Membrane</location>
        <topology evidence="1">Multi-pass membrane protein</topology>
    </subcellularLocation>
</comment>
<keyword evidence="4 6" id="KW-0472">Membrane</keyword>
<evidence type="ECO:0000256" key="3">
    <source>
        <dbReference type="ARBA" id="ARBA00022989"/>
    </source>
</evidence>
<evidence type="ECO:0000313" key="7">
    <source>
        <dbReference type="EMBL" id="BDZ50928.1"/>
    </source>
</evidence>
<dbReference type="Proteomes" id="UP001321486">
    <property type="component" value="Chromosome"/>
</dbReference>
<keyword evidence="2 6" id="KW-0812">Transmembrane</keyword>
<sequence>MTDTPNPAGDHEPTPPPGSSGNPGGQQGAAPGGAPGGAPYGGNYTPQPMRPEDERLWATLIHIGGIPFGFLPSLIGYLVLRDRGPFIREHTRAALNFQLTMLIGYVIGAILTIVFIGTLIIFAVGIVIIIFSIIAAIAANRGQYYRYPISIEFIKN</sequence>
<dbReference type="EMBL" id="AP027732">
    <property type="protein sequence ID" value="BDZ50928.1"/>
    <property type="molecule type" value="Genomic_DNA"/>
</dbReference>
<evidence type="ECO:0000256" key="2">
    <source>
        <dbReference type="ARBA" id="ARBA00022692"/>
    </source>
</evidence>
<feature type="transmembrane region" description="Helical" evidence="6">
    <location>
        <begin position="92"/>
        <end position="113"/>
    </location>
</feature>
<protein>
    <recommendedName>
        <fullName evidence="9">DUF4870 domain-containing protein</fullName>
    </recommendedName>
</protein>
<organism evidence="7 8">
    <name type="scientific">Frondihabitans sucicola</name>
    <dbReference type="NCBI Taxonomy" id="1268041"/>
    <lineage>
        <taxon>Bacteria</taxon>
        <taxon>Bacillati</taxon>
        <taxon>Actinomycetota</taxon>
        <taxon>Actinomycetes</taxon>
        <taxon>Micrococcales</taxon>
        <taxon>Microbacteriaceae</taxon>
        <taxon>Frondihabitans</taxon>
    </lineage>
</organism>
<proteinExistence type="predicted"/>
<evidence type="ECO:0000313" key="8">
    <source>
        <dbReference type="Proteomes" id="UP001321486"/>
    </source>
</evidence>
<gene>
    <name evidence="7" type="ORF">GCM10025867_31690</name>
</gene>
<keyword evidence="3 6" id="KW-1133">Transmembrane helix</keyword>